<keyword evidence="6 8" id="KW-0411">Iron-sulfur</keyword>
<dbReference type="PANTHER" id="PTHR36923">
    <property type="entry name" value="FERREDOXIN"/>
    <property type="match status" value="1"/>
</dbReference>
<evidence type="ECO:0000256" key="3">
    <source>
        <dbReference type="ARBA" id="ARBA00022723"/>
    </source>
</evidence>
<comment type="caution">
    <text evidence="10">The sequence shown here is derived from an EMBL/GenBank/DDBJ whole genome shotgun (WGS) entry which is preliminary data.</text>
</comment>
<evidence type="ECO:0000256" key="5">
    <source>
        <dbReference type="ARBA" id="ARBA00023004"/>
    </source>
</evidence>
<dbReference type="GO" id="GO:0005506">
    <property type="term" value="F:iron ion binding"/>
    <property type="evidence" value="ECO:0007669"/>
    <property type="project" value="UniProtKB-UniRule"/>
</dbReference>
<name>A0A964UX93_9ACTN</name>
<dbReference type="Gene3D" id="3.30.70.20">
    <property type="match status" value="1"/>
</dbReference>
<dbReference type="AlphaFoldDB" id="A0A964UX93"/>
<dbReference type="EMBL" id="JAAAHS010000439">
    <property type="protein sequence ID" value="NBE56191.1"/>
    <property type="molecule type" value="Genomic_DNA"/>
</dbReference>
<dbReference type="Pfam" id="PF13459">
    <property type="entry name" value="Fer4_15"/>
    <property type="match status" value="1"/>
</dbReference>
<dbReference type="PROSITE" id="PS51379">
    <property type="entry name" value="4FE4S_FER_2"/>
    <property type="match status" value="1"/>
</dbReference>
<evidence type="ECO:0000313" key="10">
    <source>
        <dbReference type="EMBL" id="NBE56191.1"/>
    </source>
</evidence>
<evidence type="ECO:0000256" key="7">
    <source>
        <dbReference type="ARBA" id="ARBA00023291"/>
    </source>
</evidence>
<evidence type="ECO:0000256" key="4">
    <source>
        <dbReference type="ARBA" id="ARBA00022982"/>
    </source>
</evidence>
<feature type="domain" description="4Fe-4S ferredoxin-type" evidence="9">
    <location>
        <begin position="2"/>
        <end position="30"/>
    </location>
</feature>
<dbReference type="OrthoDB" id="9803319at2"/>
<gene>
    <name evidence="10" type="ORF">GUY60_33125</name>
</gene>
<dbReference type="SUPFAM" id="SSF54862">
    <property type="entry name" value="4Fe-4S ferredoxins"/>
    <property type="match status" value="1"/>
</dbReference>
<dbReference type="Proteomes" id="UP000598297">
    <property type="component" value="Unassembled WGS sequence"/>
</dbReference>
<keyword evidence="11" id="KW-1185">Reference proteome</keyword>
<dbReference type="GO" id="GO:0051538">
    <property type="term" value="F:3 iron, 4 sulfur cluster binding"/>
    <property type="evidence" value="ECO:0007669"/>
    <property type="project" value="UniProtKB-KW"/>
</dbReference>
<evidence type="ECO:0000256" key="6">
    <source>
        <dbReference type="ARBA" id="ARBA00023014"/>
    </source>
</evidence>
<sequence>MMQVTIEPDRCVGSGQCVMLAPAVFDQDDDGIVILLDDKPTTELDGVRESVKVCPGRAILSADTA</sequence>
<keyword evidence="5 8" id="KW-0408">Iron</keyword>
<comment type="cofactor">
    <cofactor evidence="1">
        <name>[3Fe-4S] cluster</name>
        <dbReference type="ChEBI" id="CHEBI:21137"/>
    </cofactor>
</comment>
<reference evidence="10" key="1">
    <citation type="submission" date="2020-01" db="EMBL/GenBank/DDBJ databases">
        <title>Whole-genome analyses of novel actinobacteria.</title>
        <authorList>
            <person name="Sahin N."/>
        </authorList>
    </citation>
    <scope>NUCLEOTIDE SEQUENCE</scope>
    <source>
        <strain evidence="10">YC537</strain>
    </source>
</reference>
<dbReference type="PRINTS" id="PR00352">
    <property type="entry name" value="3FE4SFRDOXIN"/>
</dbReference>
<evidence type="ECO:0000313" key="11">
    <source>
        <dbReference type="Proteomes" id="UP000598297"/>
    </source>
</evidence>
<dbReference type="PANTHER" id="PTHR36923:SF3">
    <property type="entry name" value="FERREDOXIN"/>
    <property type="match status" value="1"/>
</dbReference>
<keyword evidence="2 8" id="KW-0813">Transport</keyword>
<comment type="function">
    <text evidence="8">Ferredoxins are iron-sulfur proteins that transfer electrons in a wide variety of metabolic reactions.</text>
</comment>
<dbReference type="GO" id="GO:0009055">
    <property type="term" value="F:electron transfer activity"/>
    <property type="evidence" value="ECO:0007669"/>
    <property type="project" value="UniProtKB-UniRule"/>
</dbReference>
<dbReference type="InterPro" id="IPR051269">
    <property type="entry name" value="Fe-S_cluster_ET"/>
</dbReference>
<keyword evidence="4 8" id="KW-0249">Electron transport</keyword>
<organism evidence="10 11">
    <name type="scientific">Streptomyces boluensis</name>
    <dbReference type="NCBI Taxonomy" id="1775135"/>
    <lineage>
        <taxon>Bacteria</taxon>
        <taxon>Bacillati</taxon>
        <taxon>Actinomycetota</taxon>
        <taxon>Actinomycetes</taxon>
        <taxon>Kitasatosporales</taxon>
        <taxon>Streptomycetaceae</taxon>
        <taxon>Streptomyces</taxon>
    </lineage>
</organism>
<evidence type="ECO:0000259" key="9">
    <source>
        <dbReference type="PROSITE" id="PS51379"/>
    </source>
</evidence>
<evidence type="ECO:0000256" key="2">
    <source>
        <dbReference type="ARBA" id="ARBA00022448"/>
    </source>
</evidence>
<protein>
    <recommendedName>
        <fullName evidence="8">Ferredoxin</fullName>
    </recommendedName>
</protein>
<accession>A0A964UX93</accession>
<keyword evidence="3 8" id="KW-0479">Metal-binding</keyword>
<keyword evidence="7" id="KW-0003">3Fe-4S</keyword>
<proteinExistence type="predicted"/>
<dbReference type="InterPro" id="IPR017896">
    <property type="entry name" value="4Fe4S_Fe-S-bd"/>
</dbReference>
<evidence type="ECO:0000256" key="1">
    <source>
        <dbReference type="ARBA" id="ARBA00001927"/>
    </source>
</evidence>
<evidence type="ECO:0000256" key="8">
    <source>
        <dbReference type="RuleBase" id="RU368020"/>
    </source>
</evidence>
<dbReference type="InterPro" id="IPR001080">
    <property type="entry name" value="3Fe4S_ferredoxin"/>
</dbReference>